<evidence type="ECO:0000256" key="2">
    <source>
        <dbReference type="SAM" id="MobiDB-lite"/>
    </source>
</evidence>
<organism evidence="3 4">
    <name type="scientific">Caldilinea aerophila (strain DSM 14535 / JCM 11387 / NBRC 104270 / STL-6-O1)</name>
    <dbReference type="NCBI Taxonomy" id="926550"/>
    <lineage>
        <taxon>Bacteria</taxon>
        <taxon>Bacillati</taxon>
        <taxon>Chloroflexota</taxon>
        <taxon>Caldilineae</taxon>
        <taxon>Caldilineales</taxon>
        <taxon>Caldilineaceae</taxon>
        <taxon>Caldilinea</taxon>
    </lineage>
</organism>
<sequence length="358" mass="40458">MTPSSSEFDDNSNDNFDDNFDDTRLRPLQEPLTPEEKERLLARARKEGRTLTSEERYAIFGPPPESSAPAPDYGPVREMEAAPIEPERLATLKQDFFHELGAAAPPPPPLVRGIIFDFDDTLATLSRPLDALMMEGARAAEAYMRSVGMALPENFAEKIVEARRFAEEKSAEEQEEHLADDAMSFLLQFFGYPASRMDPQVLRRAVDIFYAPEMTAWRLRPNVHETLEALQAAGYKLALLTNYNCDRVFQRSVDYLGLRRYFDLCLSSASVEYRKPDPTFFQIVLDRWECLAYEVVVVGDSLQEDIRGGIELGALTVLVRGATRPQVIHDNTRLAHEITPDAVIDDLSALPELIRAWT</sequence>
<dbReference type="HOGENOM" id="CLU_773122_0_0_0"/>
<dbReference type="eggNOG" id="COG0560">
    <property type="taxonomic scope" value="Bacteria"/>
</dbReference>
<dbReference type="RefSeq" id="WP_014431449.1">
    <property type="nucleotide sequence ID" value="NC_017079.1"/>
</dbReference>
<gene>
    <name evidence="3" type="ordered locus">CLDAP_01680</name>
</gene>
<dbReference type="InterPro" id="IPR051540">
    <property type="entry name" value="S-2-haloacid_dehalogenase"/>
</dbReference>
<name>I0HYX0_CALAS</name>
<protein>
    <submittedName>
        <fullName evidence="3">Putative pyrophosphatase</fullName>
    </submittedName>
</protein>
<dbReference type="Gene3D" id="1.20.120.1600">
    <property type="match status" value="1"/>
</dbReference>
<dbReference type="KEGG" id="cap:CLDAP_01680"/>
<dbReference type="eggNOG" id="COG1011">
    <property type="taxonomic scope" value="Bacteria"/>
</dbReference>
<dbReference type="SFLD" id="SFLDS00003">
    <property type="entry name" value="Haloacid_Dehalogenase"/>
    <property type="match status" value="1"/>
</dbReference>
<feature type="compositionally biased region" description="Acidic residues" evidence="2">
    <location>
        <begin position="7"/>
        <end position="20"/>
    </location>
</feature>
<proteinExistence type="predicted"/>
<feature type="compositionally biased region" description="Basic and acidic residues" evidence="2">
    <location>
        <begin position="34"/>
        <end position="57"/>
    </location>
</feature>
<dbReference type="PANTHER" id="PTHR43316">
    <property type="entry name" value="HYDROLASE, HALOACID DELAHOGENASE-RELATED"/>
    <property type="match status" value="1"/>
</dbReference>
<accession>I0HYX0</accession>
<evidence type="ECO:0000313" key="3">
    <source>
        <dbReference type="EMBL" id="BAL98207.1"/>
    </source>
</evidence>
<evidence type="ECO:0000313" key="4">
    <source>
        <dbReference type="Proteomes" id="UP000007880"/>
    </source>
</evidence>
<dbReference type="AlphaFoldDB" id="I0HYX0"/>
<dbReference type="Proteomes" id="UP000007880">
    <property type="component" value="Chromosome"/>
</dbReference>
<dbReference type="PATRIC" id="fig|926550.5.peg.180"/>
<dbReference type="PANTHER" id="PTHR43316:SF8">
    <property type="entry name" value="HAD FAMILY HYDROLASE"/>
    <property type="match status" value="1"/>
</dbReference>
<keyword evidence="1" id="KW-0378">Hydrolase</keyword>
<evidence type="ECO:0000256" key="1">
    <source>
        <dbReference type="ARBA" id="ARBA00022801"/>
    </source>
</evidence>
<dbReference type="EMBL" id="AP012337">
    <property type="protein sequence ID" value="BAL98207.1"/>
    <property type="molecule type" value="Genomic_DNA"/>
</dbReference>
<dbReference type="Pfam" id="PF00702">
    <property type="entry name" value="Hydrolase"/>
    <property type="match status" value="1"/>
</dbReference>
<dbReference type="InterPro" id="IPR023214">
    <property type="entry name" value="HAD_sf"/>
</dbReference>
<dbReference type="SUPFAM" id="SSF56784">
    <property type="entry name" value="HAD-like"/>
    <property type="match status" value="1"/>
</dbReference>
<dbReference type="PRINTS" id="PR00413">
    <property type="entry name" value="HADHALOGNASE"/>
</dbReference>
<dbReference type="InterPro" id="IPR006439">
    <property type="entry name" value="HAD-SF_hydro_IA"/>
</dbReference>
<dbReference type="NCBIfam" id="TIGR01549">
    <property type="entry name" value="HAD-SF-IA-v1"/>
    <property type="match status" value="1"/>
</dbReference>
<feature type="region of interest" description="Disordered" evidence="2">
    <location>
        <begin position="1"/>
        <end position="72"/>
    </location>
</feature>
<dbReference type="STRING" id="926550.CLDAP_01680"/>
<keyword evidence="4" id="KW-1185">Reference proteome</keyword>
<dbReference type="Gene3D" id="3.40.50.1000">
    <property type="entry name" value="HAD superfamily/HAD-like"/>
    <property type="match status" value="1"/>
</dbReference>
<dbReference type="GO" id="GO:0016787">
    <property type="term" value="F:hydrolase activity"/>
    <property type="evidence" value="ECO:0007669"/>
    <property type="project" value="UniProtKB-KW"/>
</dbReference>
<reference evidence="3 4" key="1">
    <citation type="submission" date="2012-02" db="EMBL/GenBank/DDBJ databases">
        <title>Complete genome sequence of Caldilinea aerophila DSM 14535 (= NBRC 102666).</title>
        <authorList>
            <person name="Oguchi A."/>
            <person name="Hosoyama A."/>
            <person name="Sekine M."/>
            <person name="Fukai R."/>
            <person name="Kato Y."/>
            <person name="Nakamura S."/>
            <person name="Hanada S."/>
            <person name="Yamazaki S."/>
            <person name="Fujita N."/>
        </authorList>
    </citation>
    <scope>NUCLEOTIDE SEQUENCE [LARGE SCALE GENOMIC DNA]</scope>
    <source>
        <strain evidence="4">DSM 14535 / JCM 11387 / NBRC 104270 / STL-6-O1</strain>
    </source>
</reference>
<dbReference type="SFLD" id="SFLDG01129">
    <property type="entry name" value="C1.5:_HAD__Beta-PGM__Phosphata"/>
    <property type="match status" value="1"/>
</dbReference>
<dbReference type="InterPro" id="IPR036412">
    <property type="entry name" value="HAD-like_sf"/>
</dbReference>